<organism evidence="3 4">
    <name type="scientific">Rahnella sp. (strain Y9602)</name>
    <dbReference type="NCBI Taxonomy" id="2703885"/>
    <lineage>
        <taxon>Bacteria</taxon>
        <taxon>Pseudomonadati</taxon>
        <taxon>Pseudomonadota</taxon>
        <taxon>Gammaproteobacteria</taxon>
        <taxon>Enterobacterales</taxon>
        <taxon>Yersiniaceae</taxon>
        <taxon>Rahnella</taxon>
    </lineage>
</organism>
<proteinExistence type="predicted"/>
<dbReference type="RefSeq" id="WP_379672557.1">
    <property type="nucleotide sequence ID" value="NZ_JBHUCJ010000236.1"/>
</dbReference>
<dbReference type="EMBL" id="JBHUCJ010000236">
    <property type="protein sequence ID" value="MFD3227320.1"/>
    <property type="molecule type" value="Genomic_DNA"/>
</dbReference>
<dbReference type="Pfam" id="PF13332">
    <property type="entry name" value="Fil_haemagg_2"/>
    <property type="match status" value="1"/>
</dbReference>
<protein>
    <submittedName>
        <fullName evidence="3">Hemagglutinin repeat-containing protein</fullName>
    </submittedName>
</protein>
<accession>A0ABW6CK56</accession>
<feature type="region of interest" description="Disordered" evidence="2">
    <location>
        <begin position="1"/>
        <end position="23"/>
    </location>
</feature>
<name>A0ABW6CK56_RAHSY</name>
<keyword evidence="1" id="KW-0800">Toxin</keyword>
<feature type="non-terminal residue" evidence="3">
    <location>
        <position position="149"/>
    </location>
</feature>
<reference evidence="3 4" key="1">
    <citation type="submission" date="2024-09" db="EMBL/GenBank/DDBJ databases">
        <title>Genomes of Rahnella.</title>
        <authorList>
            <person name="Mnguni F.C."/>
            <person name="Shin G.Y."/>
            <person name="Coutinho T."/>
        </authorList>
    </citation>
    <scope>NUCLEOTIDE SEQUENCE [LARGE SCALE GENOMIC DNA]</scope>
    <source>
        <strain evidence="3 4">20WA0057</strain>
    </source>
</reference>
<dbReference type="Proteomes" id="UP001598201">
    <property type="component" value="Unassembled WGS sequence"/>
</dbReference>
<evidence type="ECO:0000256" key="1">
    <source>
        <dbReference type="ARBA" id="ARBA00022656"/>
    </source>
</evidence>
<evidence type="ECO:0000313" key="4">
    <source>
        <dbReference type="Proteomes" id="UP001598201"/>
    </source>
</evidence>
<feature type="non-terminal residue" evidence="3">
    <location>
        <position position="1"/>
    </location>
</feature>
<gene>
    <name evidence="3" type="ORF">ACFPK4_27765</name>
</gene>
<sequence>RGSESGNGTQHNETTIDAGNRISINSGDDTTIAGAQVSGNSVVADIGGDLTISSLQDSDYYDSSQKSISGGASFSFGTMTGSGGISAANDKMNSDYNPVVEQSGIYAGDGGFDITVGGHTQLDGAVLASTSSADKNSLDTGTLGFSDIG</sequence>
<evidence type="ECO:0000313" key="3">
    <source>
        <dbReference type="EMBL" id="MFD3227320.1"/>
    </source>
</evidence>
<evidence type="ECO:0000256" key="2">
    <source>
        <dbReference type="SAM" id="MobiDB-lite"/>
    </source>
</evidence>
<dbReference type="InterPro" id="IPR025157">
    <property type="entry name" value="Hemagglutinin_rpt"/>
</dbReference>
<keyword evidence="4" id="KW-1185">Reference proteome</keyword>
<comment type="caution">
    <text evidence="3">The sequence shown here is derived from an EMBL/GenBank/DDBJ whole genome shotgun (WGS) entry which is preliminary data.</text>
</comment>